<dbReference type="EMBL" id="BARS01045523">
    <property type="protein sequence ID" value="GAG33716.1"/>
    <property type="molecule type" value="Genomic_DNA"/>
</dbReference>
<comment type="caution">
    <text evidence="1">The sequence shown here is derived from an EMBL/GenBank/DDBJ whole genome shotgun (WGS) entry which is preliminary data.</text>
</comment>
<evidence type="ECO:0000313" key="1">
    <source>
        <dbReference type="EMBL" id="GAG33716.1"/>
    </source>
</evidence>
<dbReference type="InterPro" id="IPR042525">
    <property type="entry name" value="Rad52_Rad59_Rad22_sf"/>
</dbReference>
<dbReference type="AlphaFoldDB" id="X0YA31"/>
<dbReference type="GO" id="GO:0006310">
    <property type="term" value="P:DNA recombination"/>
    <property type="evidence" value="ECO:0007669"/>
    <property type="project" value="UniProtKB-ARBA"/>
</dbReference>
<dbReference type="Gene3D" id="3.30.390.80">
    <property type="entry name" value="DNA repair protein Rad52/59/22"/>
    <property type="match status" value="1"/>
</dbReference>
<name>X0YA31_9ZZZZ</name>
<gene>
    <name evidence="1" type="ORF">S01H1_68644</name>
</gene>
<protein>
    <submittedName>
        <fullName evidence="1">Uncharacterized protein</fullName>
    </submittedName>
</protein>
<organism evidence="1">
    <name type="scientific">marine sediment metagenome</name>
    <dbReference type="NCBI Taxonomy" id="412755"/>
    <lineage>
        <taxon>unclassified sequences</taxon>
        <taxon>metagenomes</taxon>
        <taxon>ecological metagenomes</taxon>
    </lineage>
</organism>
<dbReference type="GO" id="GO:0006302">
    <property type="term" value="P:double-strand break repair"/>
    <property type="evidence" value="ECO:0007669"/>
    <property type="project" value="UniProtKB-ARBA"/>
</dbReference>
<feature type="non-terminal residue" evidence="1">
    <location>
        <position position="154"/>
    </location>
</feature>
<accession>X0YA31</accession>
<proteinExistence type="predicted"/>
<sequence length="154" mass="17576">MTKRSDREAPNERALQKADVISPVLNEAQLNILLAQTPSYAIKKRPGRGGKAFRYVKYGYVVDQLNKAFGWDWDFKILPIDGDKRYLLTESEERFYNKTSQKAETKTIRNIAVYGEITVRVRANKPPFPIMATITKPGFGSQNWESTIEFGDAL</sequence>
<reference evidence="1" key="1">
    <citation type="journal article" date="2014" name="Front. Microbiol.">
        <title>High frequency of phylogenetically diverse reductive dehalogenase-homologous genes in deep subseafloor sedimentary metagenomes.</title>
        <authorList>
            <person name="Kawai M."/>
            <person name="Futagami T."/>
            <person name="Toyoda A."/>
            <person name="Takaki Y."/>
            <person name="Nishi S."/>
            <person name="Hori S."/>
            <person name="Arai W."/>
            <person name="Tsubouchi T."/>
            <person name="Morono Y."/>
            <person name="Uchiyama I."/>
            <person name="Ito T."/>
            <person name="Fujiyama A."/>
            <person name="Inagaki F."/>
            <person name="Takami H."/>
        </authorList>
    </citation>
    <scope>NUCLEOTIDE SEQUENCE</scope>
    <source>
        <strain evidence="1">Expedition CK06-06</strain>
    </source>
</reference>